<proteinExistence type="predicted"/>
<accession>A0A370GHR3</accession>
<reference evidence="2 3" key="1">
    <citation type="submission" date="2018-07" db="EMBL/GenBank/DDBJ databases">
        <title>Genomic Encyclopedia of Type Strains, Phase IV (KMG-IV): sequencing the most valuable type-strain genomes for metagenomic binning, comparative biology and taxonomic classification.</title>
        <authorList>
            <person name="Goeker M."/>
        </authorList>
    </citation>
    <scope>NUCLEOTIDE SEQUENCE [LARGE SCALE GENOMIC DNA]</scope>
    <source>
        <strain evidence="2 3">DSM 44952</strain>
    </source>
</reference>
<feature type="transmembrane region" description="Helical" evidence="1">
    <location>
        <begin position="94"/>
        <end position="116"/>
    </location>
</feature>
<feature type="transmembrane region" description="Helical" evidence="1">
    <location>
        <begin position="65"/>
        <end position="82"/>
    </location>
</feature>
<dbReference type="AlphaFoldDB" id="A0A370GHR3"/>
<gene>
    <name evidence="2" type="ORF">DFR68_12275</name>
</gene>
<dbReference type="Proteomes" id="UP000255355">
    <property type="component" value="Unassembled WGS sequence"/>
</dbReference>
<keyword evidence="1" id="KW-0812">Transmembrane</keyword>
<sequence>MLDRYDLRLRWTHLCDALIRPYLYAYGVGFACFWTWGLIVSATGAHVPLWMNEFFLWNHGHNRDPAAAMFSVVGLVWMVFLLRGVKNLAQNHLLVDFTIAASCAHFALMTIMSTYMPDHRAHLYKDTLMGWVVTLPLVVIWLTVRKEYVAFYETVSWAIAFESDSAAGRQP</sequence>
<feature type="transmembrane region" description="Helical" evidence="1">
    <location>
        <begin position="21"/>
        <end position="45"/>
    </location>
</feature>
<dbReference type="STRING" id="1210089.GCA_001613165_06179"/>
<evidence type="ECO:0000256" key="1">
    <source>
        <dbReference type="SAM" id="Phobius"/>
    </source>
</evidence>
<keyword evidence="1" id="KW-1133">Transmembrane helix</keyword>
<feature type="transmembrane region" description="Helical" evidence="1">
    <location>
        <begin position="128"/>
        <end position="144"/>
    </location>
</feature>
<keyword evidence="1" id="KW-0472">Membrane</keyword>
<evidence type="ECO:0000313" key="2">
    <source>
        <dbReference type="EMBL" id="RDI43312.1"/>
    </source>
</evidence>
<protein>
    <recommendedName>
        <fullName evidence="4">Post-GPI attachment to proteins factor 3</fullName>
    </recommendedName>
</protein>
<comment type="caution">
    <text evidence="2">The sequence shown here is derived from an EMBL/GenBank/DDBJ whole genome shotgun (WGS) entry which is preliminary data.</text>
</comment>
<organism evidence="2 3">
    <name type="scientific">Nocardia mexicana</name>
    <dbReference type="NCBI Taxonomy" id="279262"/>
    <lineage>
        <taxon>Bacteria</taxon>
        <taxon>Bacillati</taxon>
        <taxon>Actinomycetota</taxon>
        <taxon>Actinomycetes</taxon>
        <taxon>Mycobacteriales</taxon>
        <taxon>Nocardiaceae</taxon>
        <taxon>Nocardia</taxon>
    </lineage>
</organism>
<dbReference type="PROSITE" id="PS51257">
    <property type="entry name" value="PROKAR_LIPOPROTEIN"/>
    <property type="match status" value="1"/>
</dbReference>
<name>A0A370GHR3_9NOCA</name>
<evidence type="ECO:0000313" key="3">
    <source>
        <dbReference type="Proteomes" id="UP000255355"/>
    </source>
</evidence>
<dbReference type="EMBL" id="QQAZ01000022">
    <property type="protein sequence ID" value="RDI43312.1"/>
    <property type="molecule type" value="Genomic_DNA"/>
</dbReference>
<keyword evidence="3" id="KW-1185">Reference proteome</keyword>
<evidence type="ECO:0008006" key="4">
    <source>
        <dbReference type="Google" id="ProtNLM"/>
    </source>
</evidence>